<dbReference type="RefSeq" id="WP_115361364.1">
    <property type="nucleotide sequence ID" value="NZ_QDKL01000002.1"/>
</dbReference>
<reference evidence="2" key="1">
    <citation type="journal article" date="2019" name="Int. J. Syst. Evol. Microbiol.">
        <title>Halobacteriovorax valvorus sp. nov., a novel prokaryotic predator isolated from coastal seawater of China.</title>
        <authorList>
            <person name="Chen M.-X."/>
        </authorList>
    </citation>
    <scope>NUCLEOTIDE SEQUENCE [LARGE SCALE GENOMIC DNA]</scope>
    <source>
        <strain evidence="2">BL9</strain>
    </source>
</reference>
<name>A0ABY0IHV5_9BACT</name>
<comment type="caution">
    <text evidence="1">The sequence shown here is derived from an EMBL/GenBank/DDBJ whole genome shotgun (WGS) entry which is preliminary data.</text>
</comment>
<evidence type="ECO:0000313" key="2">
    <source>
        <dbReference type="Proteomes" id="UP000443582"/>
    </source>
</evidence>
<organism evidence="1 2">
    <name type="scientific">Halobacteriovorax vibrionivorans</name>
    <dbReference type="NCBI Taxonomy" id="2152716"/>
    <lineage>
        <taxon>Bacteria</taxon>
        <taxon>Pseudomonadati</taxon>
        <taxon>Bdellovibrionota</taxon>
        <taxon>Bacteriovoracia</taxon>
        <taxon>Bacteriovoracales</taxon>
        <taxon>Halobacteriovoraceae</taxon>
        <taxon>Halobacteriovorax</taxon>
    </lineage>
</organism>
<protein>
    <submittedName>
        <fullName evidence="1">Uncharacterized protein</fullName>
    </submittedName>
</protein>
<sequence>MWTKFQFELALEKTAEDFYLNGASNFAKLRSGNSSENEQYFKNVAKSIREQLGCQQILLKSGECPDSGIFGEFDYKHEEEVNWELVKTNQLVALQVEGANKQVRYIELDAGILKNVSLPIYSKYSKKIKDKHNSIKIFLNELINQNDFYGVEYKASESKYETSINVASFNSTCPSKTKTNSLKLKLIHNFKASGRFKVNGFKLKSCTVEVMINFNVYYLIVNDYPNGRLSEIKQVFVCDGGFFAPNMSEDEASKLSKEIKPDELGKEYNLYRVKLRYRPFFDSRTIKANGFGLYTSWDPKIPGAIEEEKQREEVLKEVKRVQQNFSDVVGEEQETEVIEGTEDNPDNVIYLSLRQDRINKRAA</sequence>
<gene>
    <name evidence="1" type="ORF">DAY19_08445</name>
</gene>
<accession>A0ABY0IHV5</accession>
<dbReference type="EMBL" id="QDKL01000002">
    <property type="protein sequence ID" value="RZF21708.1"/>
    <property type="molecule type" value="Genomic_DNA"/>
</dbReference>
<evidence type="ECO:0000313" key="1">
    <source>
        <dbReference type="EMBL" id="RZF21708.1"/>
    </source>
</evidence>
<proteinExistence type="predicted"/>
<keyword evidence="2" id="KW-1185">Reference proteome</keyword>
<dbReference type="Proteomes" id="UP000443582">
    <property type="component" value="Unassembled WGS sequence"/>
</dbReference>